<dbReference type="SUPFAM" id="SSF53850">
    <property type="entry name" value="Periplasmic binding protein-like II"/>
    <property type="match status" value="1"/>
</dbReference>
<evidence type="ECO:0000256" key="1">
    <source>
        <dbReference type="ARBA" id="ARBA00022729"/>
    </source>
</evidence>
<dbReference type="GO" id="GO:1904680">
    <property type="term" value="F:peptide transmembrane transporter activity"/>
    <property type="evidence" value="ECO:0007669"/>
    <property type="project" value="TreeGrafter"/>
</dbReference>
<dbReference type="PIRSF" id="PIRSF002741">
    <property type="entry name" value="MppA"/>
    <property type="match status" value="1"/>
</dbReference>
<evidence type="ECO:0000313" key="3">
    <source>
        <dbReference type="EMBL" id="QEA05580.1"/>
    </source>
</evidence>
<dbReference type="InterPro" id="IPR039424">
    <property type="entry name" value="SBP_5"/>
</dbReference>
<dbReference type="Pfam" id="PF00496">
    <property type="entry name" value="SBP_bac_5"/>
    <property type="match status" value="1"/>
</dbReference>
<evidence type="ECO:0000259" key="2">
    <source>
        <dbReference type="Pfam" id="PF00496"/>
    </source>
</evidence>
<feature type="domain" description="Solute-binding protein family 5" evidence="2">
    <location>
        <begin position="70"/>
        <end position="399"/>
    </location>
</feature>
<dbReference type="InterPro" id="IPR000914">
    <property type="entry name" value="SBP_5_dom"/>
</dbReference>
<dbReference type="PANTHER" id="PTHR30290:SF38">
    <property type="entry name" value="D,D-DIPEPTIDE-BINDING PERIPLASMIC PROTEIN DDPA-RELATED"/>
    <property type="match status" value="1"/>
</dbReference>
<dbReference type="GO" id="GO:0015833">
    <property type="term" value="P:peptide transport"/>
    <property type="evidence" value="ECO:0007669"/>
    <property type="project" value="TreeGrafter"/>
</dbReference>
<dbReference type="Gene3D" id="3.40.190.10">
    <property type="entry name" value="Periplasmic binding protein-like II"/>
    <property type="match status" value="1"/>
</dbReference>
<dbReference type="EMBL" id="MN079104">
    <property type="protein sequence ID" value="QEA05580.1"/>
    <property type="molecule type" value="Genomic_DNA"/>
</dbReference>
<gene>
    <name evidence="3" type="primary">gsiB</name>
    <name evidence="3" type="ORF">KBTEX_01903</name>
</gene>
<reference evidence="3" key="1">
    <citation type="submission" date="2019-06" db="EMBL/GenBank/DDBJ databases">
        <authorList>
            <person name="Murdoch R.W."/>
            <person name="Fathepure B."/>
        </authorList>
    </citation>
    <scope>NUCLEOTIDE SEQUENCE</scope>
</reference>
<accession>A0A5B8R9Z8</accession>
<dbReference type="PANTHER" id="PTHR30290">
    <property type="entry name" value="PERIPLASMIC BINDING COMPONENT OF ABC TRANSPORTER"/>
    <property type="match status" value="1"/>
</dbReference>
<keyword evidence="1" id="KW-0732">Signal</keyword>
<dbReference type="InterPro" id="IPR030678">
    <property type="entry name" value="Peptide/Ni-bd"/>
</dbReference>
<protein>
    <submittedName>
        <fullName evidence="3">Glutathione-binding protein GsiB</fullName>
    </submittedName>
</protein>
<name>A0A5B8R9Z8_9ZZZZ</name>
<sequence>MKWPHYVLFAVVLAFGHITAGSAGPPDSVTIDRQLRPPHLDPTRTASASTAEVTHLNVFQGLTRINRHGEVKPCLATAWRVSDDGRELLLRLRKGVRFHDGSHFDSEVVRYSLNRLLDPEAGNPQRQLYQAIERVETAGPYRVRLHLRYPDSLLPFRLGLAAAVIVHPDSVHSNLTAPVGTGPYRVMPWDGGAVELQRFDGYWGDQPPMRRATFTFTANRLELENSLSEGRVDLHSDVSPLPIHVQLALRGDYEVLKGESEGEVILAMNHANPALADRRVRRAISHAIDKDELLSIYRGVSPTPIGSHFSPRHPAYIDLTGRYPYDPQRARELLADAGYADGLSLTLRLPPPIYAERGGLHIASNLEAVGINITVERLSWGEWLEQVFQDANYDLTLVSHVEPMDIGIYARRDYYFNYDNPEFRALWRQVQRTQETAARDALLARAQRMLADDAVNVFLYMKPQHSIHRRGLRGVWRDAPIPAIVVEDLYWE</sequence>
<proteinExistence type="predicted"/>
<dbReference type="Gene3D" id="3.10.105.10">
    <property type="entry name" value="Dipeptide-binding Protein, Domain 3"/>
    <property type="match status" value="1"/>
</dbReference>
<dbReference type="AlphaFoldDB" id="A0A5B8R9Z8"/>
<organism evidence="3">
    <name type="scientific">uncultured organism</name>
    <dbReference type="NCBI Taxonomy" id="155900"/>
    <lineage>
        <taxon>unclassified sequences</taxon>
        <taxon>environmental samples</taxon>
    </lineage>
</organism>